<accession>A0ABT2PWQ9</accession>
<organism evidence="1 2">
    <name type="scientific">Paracholeplasma vituli</name>
    <dbReference type="NCBI Taxonomy" id="69473"/>
    <lineage>
        <taxon>Bacteria</taxon>
        <taxon>Bacillati</taxon>
        <taxon>Mycoplasmatota</taxon>
        <taxon>Mollicutes</taxon>
        <taxon>Acholeplasmatales</taxon>
        <taxon>Acholeplasmataceae</taxon>
        <taxon>Paracholeplasma</taxon>
    </lineage>
</organism>
<name>A0ABT2PWQ9_9MOLU</name>
<dbReference type="Proteomes" id="UP001209076">
    <property type="component" value="Unassembled WGS sequence"/>
</dbReference>
<keyword evidence="2" id="KW-1185">Reference proteome</keyword>
<protein>
    <recommendedName>
        <fullName evidence="3">Lipoprotein</fullName>
    </recommendedName>
</protein>
<sequence length="900" mass="104058">MSYKQFILFFFLFIVLVGCKPNSTEDPIPPDDEEEVIEPIKYKYNYQLHMSNYQDLIEISTTPLLYQDGDQYVEVEVKLKSEDDVADSIVVYFKIITSSKFFPNDPYKETVYEFTFSGNDSYTYSARFSAFLEFEELVITNVSGQLKSNQEYGPTDPYEESVRLKTVLENELETVLHEDLKKINIYQTIQMKSPYYTQTLTTATNIDLESFYYSTTVNQTAGTIITQQDEQYYVYQLITHDYQPYLQLVGILDDLSTIETDSSPTFDFKDTWFYSFNKDVYGIEAKLGDIIGMAIKDEDVIHEMFSTEDLNLKVKMEVTITNERVTLNITYRMSQTDVTIKTYYNPNRADRINMNSITKVPMNSPLFLTEYTNITRPLSKQLYISEVPNYYLVHLEAGAYAFQNPDDMTLEFFDTYLNPVTPVKDPRFNFQTKVKNVYFFEKGDYLVKVSYRAVKTFEYSLQLLALDETYESIIDIEHPIEIKASPIEVKIEGYYDYVLARFVSEDEGLLLLKSDVPFEGIVSTLDTDGRILTNRVLKVDQGFVIFLYPGENNILFEYKNKIEKVNFTPEAHGVRYQTGDTLPTEFQSEFVVSRPYEDVFLAFEIAEPSMVNFEHLIDPVLGKTGASNYQIWRENKNGILELAQSFSMTDSKEMYFPIGRYSIRVFGLSSIKLKGTITPATPITQATIELPILNQIALYDGNPSTYEKTYVQYPSETLQIDFSVTETTYLFVGTPYNLEYSLMDSSNRTINYTAQKNNQIYKLSPGAYRIILPENEDLWAKDIKLALLSITDPIVLADDNFNDSNQLLDLEFGIDYTFTKSYRSDHEILTFTLEEASRIKLITTMQIYYVILNDQNERVASGYQTKEYDFEAGTYIVLINYMSDTSVGKSFTFSIGYVEV</sequence>
<dbReference type="RefSeq" id="WP_262096661.1">
    <property type="nucleotide sequence ID" value="NZ_JAOEGN010000012.1"/>
</dbReference>
<proteinExistence type="predicted"/>
<comment type="caution">
    <text evidence="1">The sequence shown here is derived from an EMBL/GenBank/DDBJ whole genome shotgun (WGS) entry which is preliminary data.</text>
</comment>
<evidence type="ECO:0000313" key="2">
    <source>
        <dbReference type="Proteomes" id="UP001209076"/>
    </source>
</evidence>
<evidence type="ECO:0000313" key="1">
    <source>
        <dbReference type="EMBL" id="MCU0105357.1"/>
    </source>
</evidence>
<dbReference type="PROSITE" id="PS51257">
    <property type="entry name" value="PROKAR_LIPOPROTEIN"/>
    <property type="match status" value="1"/>
</dbReference>
<dbReference type="EMBL" id="JAOEGN010000012">
    <property type="protein sequence ID" value="MCU0105357.1"/>
    <property type="molecule type" value="Genomic_DNA"/>
</dbReference>
<reference evidence="2" key="1">
    <citation type="submission" date="2023-07" db="EMBL/GenBank/DDBJ databases">
        <title>Novel Mycoplasma species identified in domestic and wild animals.</title>
        <authorList>
            <person name="Volokhov D.V."/>
            <person name="Furtak V.A."/>
            <person name="Zagorodnyaya T.A."/>
        </authorList>
    </citation>
    <scope>NUCLEOTIDE SEQUENCE [LARGE SCALE GENOMIC DNA]</scope>
    <source>
        <strain evidence="2">92-19</strain>
    </source>
</reference>
<gene>
    <name evidence="1" type="ORF">N7603_06780</name>
</gene>
<evidence type="ECO:0008006" key="3">
    <source>
        <dbReference type="Google" id="ProtNLM"/>
    </source>
</evidence>